<dbReference type="GO" id="GO:0003871">
    <property type="term" value="F:5-methyltetrahydropteroyltriglutamate-homocysteine S-methyltransferase activity"/>
    <property type="evidence" value="ECO:0007669"/>
    <property type="project" value="InterPro"/>
</dbReference>
<dbReference type="SUPFAM" id="SSF51726">
    <property type="entry name" value="UROD/MetE-like"/>
    <property type="match status" value="1"/>
</dbReference>
<accession>A0A3D0WAJ4</accession>
<keyword evidence="2" id="KW-0808">Transferase</keyword>
<sequence>MTAPRPPFRADHVGSLLRPAYLSEAREQLAAGTIDAAAFDAVADRAVKEIIQLQEDVGLLGITDGEARRDTWHMDYIYQIGGITKRDSDMKVRFHNEGGDIEWTPAKLAVVDRLNLPSTIFADAFTFLKNNVRRGVPKLTIPSPSMVHYRGGREAVSAEVYPDLAAFYADLSAVYAREIAGLGELGCTYLQLDDTSLAYLNDPAQRAMIAAQGEDADTQHETYIRIINDAVKDRPAGMTITTHLCRGNFRSSWVASGSYDHVADALFNTLDVDGYFLEFDDERSGGFEPLRLLPRGNKRVVLGLVTTKHGELEDPDTIKRRIEAAAKFAPMEQLCLSAQCGFSSTKEGNDITPDQQRAKLEMIVGIAMDMWGEL</sequence>
<dbReference type="GO" id="GO:0009086">
    <property type="term" value="P:methionine biosynthetic process"/>
    <property type="evidence" value="ECO:0007669"/>
    <property type="project" value="InterPro"/>
</dbReference>
<dbReference type="InterPro" id="IPR038071">
    <property type="entry name" value="UROD/MetE-like_sf"/>
</dbReference>
<dbReference type="CDD" id="cd03311">
    <property type="entry name" value="CIMS_C_terminal_like"/>
    <property type="match status" value="1"/>
</dbReference>
<reference evidence="2 3" key="1">
    <citation type="journal article" date="2018" name="Nat. Biotechnol.">
        <title>A standardized bacterial taxonomy based on genome phylogeny substantially revises the tree of life.</title>
        <authorList>
            <person name="Parks D.H."/>
            <person name="Chuvochina M."/>
            <person name="Waite D.W."/>
            <person name="Rinke C."/>
            <person name="Skarshewski A."/>
            <person name="Chaumeil P.A."/>
            <person name="Hugenholtz P."/>
        </authorList>
    </citation>
    <scope>NUCLEOTIDE SEQUENCE [LARGE SCALE GENOMIC DNA]</scope>
    <source>
        <strain evidence="2">UBA9015</strain>
    </source>
</reference>
<dbReference type="EMBL" id="DOYJ01000147">
    <property type="protein sequence ID" value="HCB75559.1"/>
    <property type="molecule type" value="Genomic_DNA"/>
</dbReference>
<dbReference type="Gene3D" id="3.20.20.210">
    <property type="match status" value="1"/>
</dbReference>
<dbReference type="AlphaFoldDB" id="A0A3D0WAJ4"/>
<dbReference type="InterPro" id="IPR002629">
    <property type="entry name" value="Met_Synth_C/arc"/>
</dbReference>
<dbReference type="NCBIfam" id="NF005085">
    <property type="entry name" value="PRK06520.1"/>
    <property type="match status" value="1"/>
</dbReference>
<comment type="caution">
    <text evidence="2">The sequence shown here is derived from an EMBL/GenBank/DDBJ whole genome shotgun (WGS) entry which is preliminary data.</text>
</comment>
<dbReference type="Proteomes" id="UP000262699">
    <property type="component" value="Unassembled WGS sequence"/>
</dbReference>
<dbReference type="GO" id="GO:0008270">
    <property type="term" value="F:zinc ion binding"/>
    <property type="evidence" value="ECO:0007669"/>
    <property type="project" value="InterPro"/>
</dbReference>
<dbReference type="PANTHER" id="PTHR43844">
    <property type="entry name" value="METHIONINE SYNTHASE"/>
    <property type="match status" value="1"/>
</dbReference>
<dbReference type="GO" id="GO:0032259">
    <property type="term" value="P:methylation"/>
    <property type="evidence" value="ECO:0007669"/>
    <property type="project" value="UniProtKB-KW"/>
</dbReference>
<name>A0A3D0WAJ4_9SPHN</name>
<evidence type="ECO:0000313" key="3">
    <source>
        <dbReference type="Proteomes" id="UP000262699"/>
    </source>
</evidence>
<organism evidence="2 3">
    <name type="scientific">Sphingomonas bacterium</name>
    <dbReference type="NCBI Taxonomy" id="1895847"/>
    <lineage>
        <taxon>Bacteria</taxon>
        <taxon>Pseudomonadati</taxon>
        <taxon>Pseudomonadota</taxon>
        <taxon>Alphaproteobacteria</taxon>
        <taxon>Sphingomonadales</taxon>
        <taxon>Sphingomonadaceae</taxon>
        <taxon>Sphingomonas</taxon>
    </lineage>
</organism>
<gene>
    <name evidence="2" type="ORF">DEP91_05210</name>
</gene>
<dbReference type="Pfam" id="PF01717">
    <property type="entry name" value="Meth_synt_2"/>
    <property type="match status" value="1"/>
</dbReference>
<evidence type="ECO:0000313" key="2">
    <source>
        <dbReference type="EMBL" id="HCB75559.1"/>
    </source>
</evidence>
<proteinExistence type="predicted"/>
<feature type="domain" description="Cobalamin-independent methionine synthase MetE C-terminal/archaeal" evidence="1">
    <location>
        <begin position="164"/>
        <end position="346"/>
    </location>
</feature>
<keyword evidence="2" id="KW-0489">Methyltransferase</keyword>
<protein>
    <submittedName>
        <fullName evidence="2">5-methyltetrahydropteroyltriglutamate--homocysteine S-methyltransferase</fullName>
    </submittedName>
</protein>
<evidence type="ECO:0000259" key="1">
    <source>
        <dbReference type="Pfam" id="PF01717"/>
    </source>
</evidence>
<dbReference type="PANTHER" id="PTHR43844:SF1">
    <property type="entry name" value="METHIONINE SYNTHASE"/>
    <property type="match status" value="1"/>
</dbReference>